<evidence type="ECO:0000313" key="2">
    <source>
        <dbReference type="EMBL" id="BEV04588.1"/>
    </source>
</evidence>
<sequence>MIVRYHRVSTHHQTAGRLETDKKNYDRDFFEKISGKVNFKDRPKAKELIKLIEEKKVSELHIMELSRLGRNTSDILNTLEWLQKHEINVVIKNISLQTMRDGKLDPIAKLLTGILASIASLERDSIIERSKQGLNAYVARGGILGRKPGSTISDAQFMDKPTSKKCLELLRKGRTIRECAKICDISTRTVQKVKKTAEKLKK</sequence>
<reference evidence="2 3" key="1">
    <citation type="journal article" date="2020" name="Microbes Environ.">
        <title>Synthetic bacterial community of duckweed: a simple and stable system to study plant-microbe interactions.</title>
        <authorList>
            <person name="Ishizawa H."/>
            <person name="Tada M."/>
            <person name="Kuroda M."/>
            <person name="Inoue D."/>
            <person name="Futamata H."/>
            <person name="Ike M."/>
        </authorList>
    </citation>
    <scope>NUCLEOTIDE SEQUENCE [LARGE SCALE GENOMIC DNA]</scope>
    <source>
        <strain evidence="2 3">DW100</strain>
    </source>
</reference>
<organism evidence="2 3">
    <name type="scientific">Chryseobacterium gambrini</name>
    <dbReference type="NCBI Taxonomy" id="373672"/>
    <lineage>
        <taxon>Bacteria</taxon>
        <taxon>Pseudomonadati</taxon>
        <taxon>Bacteroidota</taxon>
        <taxon>Flavobacteriia</taxon>
        <taxon>Flavobacteriales</taxon>
        <taxon>Weeksellaceae</taxon>
        <taxon>Chryseobacterium group</taxon>
        <taxon>Chryseobacterium</taxon>
    </lineage>
</organism>
<gene>
    <name evidence="2" type="ORF">CRDW_19620</name>
</gene>
<accession>A0ABN7CDW4</accession>
<dbReference type="PANTHER" id="PTHR30461:SF19">
    <property type="entry name" value="SITE-SPECIFIC RECOMBINASE RESOLVASE FAMILY"/>
    <property type="match status" value="1"/>
</dbReference>
<name>A0ABN7CDW4_9FLAO</name>
<dbReference type="EMBL" id="AP029022">
    <property type="protein sequence ID" value="BEV04588.1"/>
    <property type="molecule type" value="Genomic_DNA"/>
</dbReference>
<dbReference type="InterPro" id="IPR050639">
    <property type="entry name" value="SSR_resolvase"/>
</dbReference>
<protein>
    <submittedName>
        <fullName evidence="2">Recombinase family protein</fullName>
    </submittedName>
</protein>
<evidence type="ECO:0000259" key="1">
    <source>
        <dbReference type="PROSITE" id="PS51736"/>
    </source>
</evidence>
<dbReference type="Proteomes" id="UP001380186">
    <property type="component" value="Chromosome"/>
</dbReference>
<proteinExistence type="predicted"/>
<dbReference type="PROSITE" id="PS51736">
    <property type="entry name" value="RECOMBINASES_3"/>
    <property type="match status" value="1"/>
</dbReference>
<dbReference type="Pfam" id="PF00239">
    <property type="entry name" value="Resolvase"/>
    <property type="match status" value="1"/>
</dbReference>
<keyword evidence="3" id="KW-1185">Reference proteome</keyword>
<dbReference type="InterPro" id="IPR036162">
    <property type="entry name" value="Resolvase-like_N_sf"/>
</dbReference>
<feature type="domain" description="Resolvase/invertase-type recombinase catalytic" evidence="1">
    <location>
        <begin position="1"/>
        <end position="141"/>
    </location>
</feature>
<evidence type="ECO:0000313" key="3">
    <source>
        <dbReference type="Proteomes" id="UP001380186"/>
    </source>
</evidence>
<dbReference type="SUPFAM" id="SSF53041">
    <property type="entry name" value="Resolvase-like"/>
    <property type="match status" value="1"/>
</dbReference>
<dbReference type="InterPro" id="IPR006119">
    <property type="entry name" value="Resolv_N"/>
</dbReference>
<dbReference type="RefSeq" id="WP_338615154.1">
    <property type="nucleotide sequence ID" value="NZ_AP029022.1"/>
</dbReference>
<dbReference type="CDD" id="cd03768">
    <property type="entry name" value="SR_ResInv"/>
    <property type="match status" value="1"/>
</dbReference>
<dbReference type="Gene3D" id="3.40.50.1390">
    <property type="entry name" value="Resolvase, N-terminal catalytic domain"/>
    <property type="match status" value="1"/>
</dbReference>
<dbReference type="SMART" id="SM00857">
    <property type="entry name" value="Resolvase"/>
    <property type="match status" value="1"/>
</dbReference>
<dbReference type="PANTHER" id="PTHR30461">
    <property type="entry name" value="DNA-INVERTASE FROM LAMBDOID PROPHAGE"/>
    <property type="match status" value="1"/>
</dbReference>